<feature type="short sequence motif" description="TonB box" evidence="12">
    <location>
        <begin position="42"/>
        <end position="48"/>
    </location>
</feature>
<keyword evidence="9 11" id="KW-0472">Membrane</keyword>
<feature type="chain" id="PRO_5019462167" evidence="14">
    <location>
        <begin position="30"/>
        <end position="766"/>
    </location>
</feature>
<dbReference type="PANTHER" id="PTHR32552">
    <property type="entry name" value="FERRICHROME IRON RECEPTOR-RELATED"/>
    <property type="match status" value="1"/>
</dbReference>
<dbReference type="GO" id="GO:0009279">
    <property type="term" value="C:cell outer membrane"/>
    <property type="evidence" value="ECO:0007669"/>
    <property type="project" value="UniProtKB-SubCell"/>
</dbReference>
<keyword evidence="7" id="KW-0406">Ion transport</keyword>
<evidence type="ECO:0000256" key="8">
    <source>
        <dbReference type="ARBA" id="ARBA00023077"/>
    </source>
</evidence>
<dbReference type="AlphaFoldDB" id="A0A418YR85"/>
<keyword evidence="14" id="KW-0732">Signal</keyword>
<evidence type="ECO:0000256" key="1">
    <source>
        <dbReference type="ARBA" id="ARBA00004571"/>
    </source>
</evidence>
<name>A0A418YR85_9SPHN</name>
<evidence type="ECO:0000256" key="12">
    <source>
        <dbReference type="PROSITE-ProRule" id="PRU10143"/>
    </source>
</evidence>
<protein>
    <submittedName>
        <fullName evidence="17">TonB-dependent receptor</fullName>
    </submittedName>
</protein>
<dbReference type="GO" id="GO:0006826">
    <property type="term" value="P:iron ion transport"/>
    <property type="evidence" value="ECO:0007669"/>
    <property type="project" value="UniProtKB-KW"/>
</dbReference>
<keyword evidence="8 12" id="KW-0798">TonB box</keyword>
<comment type="similarity">
    <text evidence="11 13">Belongs to the TonB-dependent receptor family.</text>
</comment>
<evidence type="ECO:0000256" key="10">
    <source>
        <dbReference type="ARBA" id="ARBA00023237"/>
    </source>
</evidence>
<evidence type="ECO:0000256" key="5">
    <source>
        <dbReference type="ARBA" id="ARBA00022692"/>
    </source>
</evidence>
<evidence type="ECO:0000259" key="15">
    <source>
        <dbReference type="Pfam" id="PF00593"/>
    </source>
</evidence>
<evidence type="ECO:0000313" key="18">
    <source>
        <dbReference type="Proteomes" id="UP000283469"/>
    </source>
</evidence>
<organism evidence="17 18">
    <name type="scientific">Sphingobium terrigena</name>
    <dbReference type="NCBI Taxonomy" id="2304063"/>
    <lineage>
        <taxon>Bacteria</taxon>
        <taxon>Pseudomonadati</taxon>
        <taxon>Pseudomonadota</taxon>
        <taxon>Alphaproteobacteria</taxon>
        <taxon>Sphingomonadales</taxon>
        <taxon>Sphingomonadaceae</taxon>
        <taxon>Sphingobium</taxon>
    </lineage>
</organism>
<keyword evidence="5 11" id="KW-0812">Transmembrane</keyword>
<feature type="domain" description="TonB-dependent receptor plug" evidence="16">
    <location>
        <begin position="54"/>
        <end position="161"/>
    </location>
</feature>
<evidence type="ECO:0000259" key="16">
    <source>
        <dbReference type="Pfam" id="PF07715"/>
    </source>
</evidence>
<evidence type="ECO:0000256" key="3">
    <source>
        <dbReference type="ARBA" id="ARBA00022452"/>
    </source>
</evidence>
<dbReference type="InterPro" id="IPR036942">
    <property type="entry name" value="Beta-barrel_TonB_sf"/>
</dbReference>
<evidence type="ECO:0000256" key="7">
    <source>
        <dbReference type="ARBA" id="ARBA00023065"/>
    </source>
</evidence>
<gene>
    <name evidence="17" type="ORF">D0Z70_13265</name>
</gene>
<sequence length="766" mass="83159">MQIGGNIVRALYLAACSLFAIHAASPAFAQAPAGEADGNADTIIVTGEKANRSLQDTLTSVAVTTPKRMEQENLITIQDVFQRTANVTETYGVSGFTIRGIANRGITGGEGAALATIFVDGAALPSAIVQAAPTDMWDVEQVEILRGPQSTLQGLNALAGAVILRTTEPTMNWSLRARSQYSSGDDRQFAVAAGGPIVPGELAFRVSAEKRDADGFTWNPTRRAHENPLDSTNVRAKLLWTPSDLPGFEARAGYTHYDRYGGYSFSYVDTTTPDFFDHRRNFSNVRNDSDSNTDIGTLDLRYDFGGGLNLTAITAYNDVAEINNYDNDLTAADSGQYVQRNRYKTFSQELRLNYEGERLSGLLGAFYYSRRNSINTTSETGVPTPIGTIAALLQSNGLDAATAQYVAGLYGAALPQIPVDFASQGAGKVRTYALFGDARFKLTDRLSLLGGFRYDRETNSIAVAQQTTFAGTYPDPLAFGPAGSPLWFAVMGINAGVEGIVSDATGGAVAINRTFNAFLPKAGIEMAWTPDIKTAFTAQRGYRSGGSSSNLARSATFAYNPEFTWNYELSFRSAWLDDALTLNANAFYVDWKDQQVSANFGLNVYDTNVINAGKSHLYGFEVETAHRVSPAFDWYASVGYTKTKFDEFSTTMGSVTDYAGLEFAHAPHWTLSAGINARPVEHVSLNVNASHRSALFSEISIPQSETRLSARTLVNARIAYEAEHWTVSAFASNLFDEEYFQYTVEGLGRGVLGNPRVLGVSLETNW</sequence>
<evidence type="ECO:0000256" key="4">
    <source>
        <dbReference type="ARBA" id="ARBA00022496"/>
    </source>
</evidence>
<dbReference type="Gene3D" id="2.40.170.20">
    <property type="entry name" value="TonB-dependent receptor, beta-barrel domain"/>
    <property type="match status" value="1"/>
</dbReference>
<evidence type="ECO:0000256" key="14">
    <source>
        <dbReference type="SAM" id="SignalP"/>
    </source>
</evidence>
<dbReference type="InterPro" id="IPR000531">
    <property type="entry name" value="Beta-barrel_TonB"/>
</dbReference>
<dbReference type="PROSITE" id="PS52016">
    <property type="entry name" value="TONB_DEPENDENT_REC_3"/>
    <property type="match status" value="1"/>
</dbReference>
<dbReference type="OrthoDB" id="9760333at2"/>
<dbReference type="PANTHER" id="PTHR32552:SF81">
    <property type="entry name" value="TONB-DEPENDENT OUTER MEMBRANE RECEPTOR"/>
    <property type="match status" value="1"/>
</dbReference>
<keyword evidence="2 11" id="KW-0813">Transport</keyword>
<dbReference type="InterPro" id="IPR012910">
    <property type="entry name" value="Plug_dom"/>
</dbReference>
<evidence type="ECO:0000256" key="9">
    <source>
        <dbReference type="ARBA" id="ARBA00023136"/>
    </source>
</evidence>
<reference evidence="17 18" key="1">
    <citation type="submission" date="2018-08" db="EMBL/GenBank/DDBJ databases">
        <title>Sphingobium sp. EO9.</title>
        <authorList>
            <person name="Park Y."/>
            <person name="Kim K.H."/>
            <person name="Jeon C.O."/>
        </authorList>
    </citation>
    <scope>NUCLEOTIDE SEQUENCE [LARGE SCALE GENOMIC DNA]</scope>
    <source>
        <strain evidence="17 18">EO9</strain>
    </source>
</reference>
<keyword evidence="6" id="KW-0408">Iron</keyword>
<evidence type="ECO:0000313" key="17">
    <source>
        <dbReference type="EMBL" id="RJG54117.1"/>
    </source>
</evidence>
<dbReference type="CDD" id="cd01347">
    <property type="entry name" value="ligand_gated_channel"/>
    <property type="match status" value="1"/>
</dbReference>
<keyword evidence="4" id="KW-0410">Iron transport</keyword>
<keyword evidence="17" id="KW-0675">Receptor</keyword>
<dbReference type="PROSITE" id="PS00430">
    <property type="entry name" value="TONB_DEPENDENT_REC_1"/>
    <property type="match status" value="1"/>
</dbReference>
<evidence type="ECO:0000256" key="6">
    <source>
        <dbReference type="ARBA" id="ARBA00023004"/>
    </source>
</evidence>
<evidence type="ECO:0000256" key="11">
    <source>
        <dbReference type="PROSITE-ProRule" id="PRU01360"/>
    </source>
</evidence>
<proteinExistence type="inferred from homology"/>
<dbReference type="SUPFAM" id="SSF56935">
    <property type="entry name" value="Porins"/>
    <property type="match status" value="1"/>
</dbReference>
<keyword evidence="3 11" id="KW-1134">Transmembrane beta strand</keyword>
<evidence type="ECO:0000256" key="13">
    <source>
        <dbReference type="RuleBase" id="RU003357"/>
    </source>
</evidence>
<feature type="domain" description="TonB-dependent receptor-like beta-barrel" evidence="15">
    <location>
        <begin position="249"/>
        <end position="734"/>
    </location>
</feature>
<dbReference type="Pfam" id="PF00593">
    <property type="entry name" value="TonB_dep_Rec_b-barrel"/>
    <property type="match status" value="1"/>
</dbReference>
<feature type="signal peptide" evidence="14">
    <location>
        <begin position="1"/>
        <end position="29"/>
    </location>
</feature>
<dbReference type="Pfam" id="PF07715">
    <property type="entry name" value="Plug"/>
    <property type="match status" value="1"/>
</dbReference>
<accession>A0A418YR85</accession>
<keyword evidence="10 11" id="KW-0998">Cell outer membrane</keyword>
<dbReference type="InterPro" id="IPR010916">
    <property type="entry name" value="TonB_box_CS"/>
</dbReference>
<comment type="caution">
    <text evidence="17">The sequence shown here is derived from an EMBL/GenBank/DDBJ whole genome shotgun (WGS) entry which is preliminary data.</text>
</comment>
<dbReference type="Proteomes" id="UP000283469">
    <property type="component" value="Unassembled WGS sequence"/>
</dbReference>
<dbReference type="InterPro" id="IPR039426">
    <property type="entry name" value="TonB-dep_rcpt-like"/>
</dbReference>
<dbReference type="EMBL" id="QVRA01000011">
    <property type="protein sequence ID" value="RJG54117.1"/>
    <property type="molecule type" value="Genomic_DNA"/>
</dbReference>
<keyword evidence="18" id="KW-1185">Reference proteome</keyword>
<comment type="subcellular location">
    <subcellularLocation>
        <location evidence="1 11">Cell outer membrane</location>
        <topology evidence="1 11">Multi-pass membrane protein</topology>
    </subcellularLocation>
</comment>
<evidence type="ECO:0000256" key="2">
    <source>
        <dbReference type="ARBA" id="ARBA00022448"/>
    </source>
</evidence>